<accession>A0A438JZU3</accession>
<reference evidence="2 3" key="1">
    <citation type="journal article" date="2018" name="PLoS Genet.">
        <title>Population sequencing reveals clonal diversity and ancestral inbreeding in the grapevine cultivar Chardonnay.</title>
        <authorList>
            <person name="Roach M.J."/>
            <person name="Johnson D.L."/>
            <person name="Bohlmann J."/>
            <person name="van Vuuren H.J."/>
            <person name="Jones S.J."/>
            <person name="Pretorius I.S."/>
            <person name="Schmidt S.A."/>
            <person name="Borneman A.R."/>
        </authorList>
    </citation>
    <scope>NUCLEOTIDE SEQUENCE [LARGE SCALE GENOMIC DNA]</scope>
    <source>
        <strain evidence="3">cv. Chardonnay</strain>
        <tissue evidence="2">Leaf</tissue>
    </source>
</reference>
<name>A0A438JZU3_VITVI</name>
<evidence type="ECO:0000313" key="3">
    <source>
        <dbReference type="Proteomes" id="UP000288805"/>
    </source>
</evidence>
<protein>
    <submittedName>
        <fullName evidence="2">Uncharacterized protein</fullName>
    </submittedName>
</protein>
<feature type="compositionally biased region" description="Polar residues" evidence="1">
    <location>
        <begin position="54"/>
        <end position="67"/>
    </location>
</feature>
<organism evidence="2 3">
    <name type="scientific">Vitis vinifera</name>
    <name type="common">Grape</name>
    <dbReference type="NCBI Taxonomy" id="29760"/>
    <lineage>
        <taxon>Eukaryota</taxon>
        <taxon>Viridiplantae</taxon>
        <taxon>Streptophyta</taxon>
        <taxon>Embryophyta</taxon>
        <taxon>Tracheophyta</taxon>
        <taxon>Spermatophyta</taxon>
        <taxon>Magnoliopsida</taxon>
        <taxon>eudicotyledons</taxon>
        <taxon>Gunneridae</taxon>
        <taxon>Pentapetalae</taxon>
        <taxon>rosids</taxon>
        <taxon>Vitales</taxon>
        <taxon>Vitaceae</taxon>
        <taxon>Viteae</taxon>
        <taxon>Vitis</taxon>
    </lineage>
</organism>
<dbReference type="Proteomes" id="UP000288805">
    <property type="component" value="Unassembled WGS sequence"/>
</dbReference>
<feature type="compositionally biased region" description="Acidic residues" evidence="1">
    <location>
        <begin position="94"/>
        <end position="107"/>
    </location>
</feature>
<feature type="compositionally biased region" description="Polar residues" evidence="1">
    <location>
        <begin position="25"/>
        <end position="46"/>
    </location>
</feature>
<feature type="region of interest" description="Disordered" evidence="1">
    <location>
        <begin position="1"/>
        <end position="118"/>
    </location>
</feature>
<feature type="compositionally biased region" description="Basic residues" evidence="1">
    <location>
        <begin position="1"/>
        <end position="11"/>
    </location>
</feature>
<sequence>MRRGRRGRKLGRPVQADDNWRLKSSLHNQSQPDTTSHENLQSPQPTHDSDFHPKSQSRPNSKWVSRNQRAHVAKTTFVKKSEVGSGSEVNELKQEEDEQKQGEEEEGEGPRNEQTDLNEEVVEASDFTHDVDDVGSRLEKLVVGVEEPELSEDRLRINAQLQEDELKHISLPDNSLLCYSSIDYCSLPSNGSYALALYINRSSRVSVLLHSANGLHDKM</sequence>
<dbReference type="EMBL" id="QGNW01000021">
    <property type="protein sequence ID" value="RVX14471.1"/>
    <property type="molecule type" value="Genomic_DNA"/>
</dbReference>
<comment type="caution">
    <text evidence="2">The sequence shown here is derived from an EMBL/GenBank/DDBJ whole genome shotgun (WGS) entry which is preliminary data.</text>
</comment>
<proteinExistence type="predicted"/>
<evidence type="ECO:0000256" key="1">
    <source>
        <dbReference type="SAM" id="MobiDB-lite"/>
    </source>
</evidence>
<evidence type="ECO:0000313" key="2">
    <source>
        <dbReference type="EMBL" id="RVX14471.1"/>
    </source>
</evidence>
<gene>
    <name evidence="2" type="ORF">CK203_017318</name>
</gene>
<dbReference type="AlphaFoldDB" id="A0A438JZU3"/>